<dbReference type="SUPFAM" id="SSF58104">
    <property type="entry name" value="Methyl-accepting chemotaxis protein (MCP) signaling domain"/>
    <property type="match status" value="1"/>
</dbReference>
<evidence type="ECO:0000256" key="3">
    <source>
        <dbReference type="ARBA" id="ARBA00023224"/>
    </source>
</evidence>
<gene>
    <name evidence="9" type="primary">ctpH_6</name>
    <name evidence="9" type="ORF">GALL_116130</name>
</gene>
<sequence length="640" mass="66369">MFTSLKISQRLYAGFGAVLALTAALALAALWVSGQVAGQVHSAIDASGIAMTTLRIDREVLAFRRQVKDYSQDPTAAALAALRQAGRDLKGDVAGIGHGLNDPAQRAAFTRLTQDLDSYFSGLDRLVELLRSQTALRGRAQQDAAALLATLDGRADTAAAREQFLLARLSYVRFLDEHAATDAADGQRHLDRLTALLANDAASRAPLAAYRGDIAALTPQELSAAGQLAALIGDGETIAQATQSLEQAALADAGRARTGIFTTLDQARSLTGGLSAAAMLLGIVLSSLIGRGIARPVQAMTQVMQRLAEGRKDVEVPGAERGDEIGAMSQAVRVFKDNALRMERMQAEQAAHKARQEEDRRDEMRRLADGFESSVARVVEHVGSAAQQMQGAAQGMSATAEQTSHQAQAVAEAAEEASANVETVAAAAEELTSSIGEIARQVSDSSRIAQSAVEEARHTNRLVESLAGATEKIGAVVSLINDIASQTNLLALNATIEAARAGDAGKGFAVVAGEVKNLAGQTARATGDITIQIGAVQSATGDAVAAIRRIDGVIGQISQIAAAIAAAVEEQGAATGEIARNVQEAAQGTQRVSDNIDGVTQAAATTGRAAAEVLAAATDLTGQAALLRGEVQSFIARVRA</sequence>
<feature type="domain" description="HAMP" evidence="8">
    <location>
        <begin position="291"/>
        <end position="344"/>
    </location>
</feature>
<evidence type="ECO:0000313" key="9">
    <source>
        <dbReference type="EMBL" id="OIR06141.1"/>
    </source>
</evidence>
<dbReference type="PROSITE" id="PS50111">
    <property type="entry name" value="CHEMOTAXIS_TRANSDUC_2"/>
    <property type="match status" value="1"/>
</dbReference>
<comment type="similarity">
    <text evidence="4">Belongs to the methyl-accepting chemotaxis (MCP) protein family.</text>
</comment>
<dbReference type="Pfam" id="PF00672">
    <property type="entry name" value="HAMP"/>
    <property type="match status" value="1"/>
</dbReference>
<evidence type="ECO:0000256" key="1">
    <source>
        <dbReference type="ARBA" id="ARBA00004429"/>
    </source>
</evidence>
<proteinExistence type="inferred from homology"/>
<dbReference type="SMART" id="SM01358">
    <property type="entry name" value="HBM"/>
    <property type="match status" value="1"/>
</dbReference>
<protein>
    <submittedName>
        <fullName evidence="9">Methyl-accepting chemotaxis protein CtpH</fullName>
    </submittedName>
</protein>
<dbReference type="InterPro" id="IPR004089">
    <property type="entry name" value="MCPsignal_dom"/>
</dbReference>
<dbReference type="InterPro" id="IPR032255">
    <property type="entry name" value="HBM"/>
</dbReference>
<comment type="caution">
    <text evidence="9">The sequence shown here is derived from an EMBL/GenBank/DDBJ whole genome shotgun (WGS) entry which is preliminary data.</text>
</comment>
<evidence type="ECO:0000259" key="8">
    <source>
        <dbReference type="PROSITE" id="PS50885"/>
    </source>
</evidence>
<evidence type="ECO:0000259" key="6">
    <source>
        <dbReference type="PROSITE" id="PS50111"/>
    </source>
</evidence>
<dbReference type="Gene3D" id="1.10.287.950">
    <property type="entry name" value="Methyl-accepting chemotaxis protein"/>
    <property type="match status" value="1"/>
</dbReference>
<dbReference type="SMART" id="SM00304">
    <property type="entry name" value="HAMP"/>
    <property type="match status" value="1"/>
</dbReference>
<keyword evidence="3" id="KW-0807">Transducer</keyword>
<accession>A0A1J5SQ12</accession>
<dbReference type="Gene3D" id="6.10.340.10">
    <property type="match status" value="1"/>
</dbReference>
<dbReference type="CDD" id="cd06225">
    <property type="entry name" value="HAMP"/>
    <property type="match status" value="1"/>
</dbReference>
<dbReference type="GO" id="GO:0007165">
    <property type="term" value="P:signal transduction"/>
    <property type="evidence" value="ECO:0007669"/>
    <property type="project" value="UniProtKB-KW"/>
</dbReference>
<dbReference type="GO" id="GO:0005886">
    <property type="term" value="C:plasma membrane"/>
    <property type="evidence" value="ECO:0007669"/>
    <property type="project" value="UniProtKB-SubCell"/>
</dbReference>
<dbReference type="PANTHER" id="PTHR32089">
    <property type="entry name" value="METHYL-ACCEPTING CHEMOTAXIS PROTEIN MCPB"/>
    <property type="match status" value="1"/>
</dbReference>
<dbReference type="EMBL" id="MLJW01000045">
    <property type="protein sequence ID" value="OIR06141.1"/>
    <property type="molecule type" value="Genomic_DNA"/>
</dbReference>
<feature type="domain" description="T-SNARE coiled-coil homology" evidence="7">
    <location>
        <begin position="537"/>
        <end position="599"/>
    </location>
</feature>
<evidence type="ECO:0000256" key="5">
    <source>
        <dbReference type="SAM" id="MobiDB-lite"/>
    </source>
</evidence>
<dbReference type="SMART" id="SM00283">
    <property type="entry name" value="MA"/>
    <property type="match status" value="1"/>
</dbReference>
<dbReference type="InterPro" id="IPR003660">
    <property type="entry name" value="HAMP_dom"/>
</dbReference>
<keyword evidence="2" id="KW-0997">Cell inner membrane</keyword>
<keyword evidence="2" id="KW-1003">Cell membrane</keyword>
<dbReference type="PANTHER" id="PTHR32089:SF112">
    <property type="entry name" value="LYSOZYME-LIKE PROTEIN-RELATED"/>
    <property type="match status" value="1"/>
</dbReference>
<evidence type="ECO:0000259" key="7">
    <source>
        <dbReference type="PROSITE" id="PS50192"/>
    </source>
</evidence>
<evidence type="ECO:0000256" key="2">
    <source>
        <dbReference type="ARBA" id="ARBA00022519"/>
    </source>
</evidence>
<dbReference type="SUPFAM" id="SSF158472">
    <property type="entry name" value="HAMP domain-like"/>
    <property type="match status" value="1"/>
</dbReference>
<organism evidence="9">
    <name type="scientific">mine drainage metagenome</name>
    <dbReference type="NCBI Taxonomy" id="410659"/>
    <lineage>
        <taxon>unclassified sequences</taxon>
        <taxon>metagenomes</taxon>
        <taxon>ecological metagenomes</taxon>
    </lineage>
</organism>
<feature type="region of interest" description="Disordered" evidence="5">
    <location>
        <begin position="390"/>
        <end position="411"/>
    </location>
</feature>
<dbReference type="InterPro" id="IPR000727">
    <property type="entry name" value="T_SNARE_dom"/>
</dbReference>
<feature type="domain" description="Methyl-accepting transducer" evidence="6">
    <location>
        <begin position="385"/>
        <end position="621"/>
    </location>
</feature>
<dbReference type="PROSITE" id="PS50192">
    <property type="entry name" value="T_SNARE"/>
    <property type="match status" value="1"/>
</dbReference>
<keyword evidence="2" id="KW-0472">Membrane</keyword>
<dbReference type="Pfam" id="PF00015">
    <property type="entry name" value="MCPsignal"/>
    <property type="match status" value="1"/>
</dbReference>
<reference evidence="9" key="1">
    <citation type="submission" date="2016-10" db="EMBL/GenBank/DDBJ databases">
        <title>Sequence of Gallionella enrichment culture.</title>
        <authorList>
            <person name="Poehlein A."/>
            <person name="Muehling M."/>
            <person name="Daniel R."/>
        </authorList>
    </citation>
    <scope>NUCLEOTIDE SEQUENCE</scope>
</reference>
<dbReference type="PROSITE" id="PS50885">
    <property type="entry name" value="HAMP"/>
    <property type="match status" value="1"/>
</dbReference>
<evidence type="ECO:0000256" key="4">
    <source>
        <dbReference type="ARBA" id="ARBA00029447"/>
    </source>
</evidence>
<comment type="subcellular location">
    <subcellularLocation>
        <location evidence="1">Cell inner membrane</location>
        <topology evidence="1">Multi-pass membrane protein</topology>
    </subcellularLocation>
</comment>
<name>A0A1J5SQ12_9ZZZZ</name>
<dbReference type="AlphaFoldDB" id="A0A1J5SQ12"/>